<feature type="active site" evidence="6">
    <location>
        <position position="50"/>
    </location>
</feature>
<dbReference type="CDD" id="cd16434">
    <property type="entry name" value="CheB-CheR_fusion"/>
    <property type="match status" value="1"/>
</dbReference>
<keyword evidence="11" id="KW-1185">Reference proteome</keyword>
<dbReference type="Gene3D" id="1.10.155.10">
    <property type="entry name" value="Chemotaxis receptor methyltransferase CheR, N-terminal domain"/>
    <property type="match status" value="1"/>
</dbReference>
<dbReference type="Pfam" id="PF03705">
    <property type="entry name" value="CheR_N"/>
    <property type="match status" value="1"/>
</dbReference>
<dbReference type="Proteomes" id="UP001379945">
    <property type="component" value="Unassembled WGS sequence"/>
</dbReference>
<dbReference type="SUPFAM" id="SSF47757">
    <property type="entry name" value="Chemotaxis receptor methyltransferase CheR, N-terminal domain"/>
    <property type="match status" value="1"/>
</dbReference>
<feature type="coiled-coil region" evidence="7">
    <location>
        <begin position="645"/>
        <end position="707"/>
    </location>
</feature>
<dbReference type="PRINTS" id="PR00996">
    <property type="entry name" value="CHERMTFRASE"/>
</dbReference>
<dbReference type="SMART" id="SM00138">
    <property type="entry name" value="MeTrc"/>
    <property type="match status" value="1"/>
</dbReference>
<dbReference type="Pfam" id="PF01739">
    <property type="entry name" value="CheR"/>
    <property type="match status" value="1"/>
</dbReference>
<keyword evidence="7" id="KW-0175">Coiled coil</keyword>
<dbReference type="InterPro" id="IPR029063">
    <property type="entry name" value="SAM-dependent_MTases_sf"/>
</dbReference>
<feature type="active site" evidence="6">
    <location>
        <position position="23"/>
    </location>
</feature>
<dbReference type="Gene3D" id="3.30.450.20">
    <property type="entry name" value="PAS domain"/>
    <property type="match status" value="1"/>
</dbReference>
<dbReference type="Gene3D" id="3.40.50.150">
    <property type="entry name" value="Vaccinia Virus protein VP39"/>
    <property type="match status" value="1"/>
</dbReference>
<feature type="active site" evidence="6">
    <location>
        <position position="141"/>
    </location>
</feature>
<accession>A0ABU9C8P4</accession>
<dbReference type="InterPro" id="IPR000780">
    <property type="entry name" value="CheR_MeTrfase"/>
</dbReference>
<organism evidence="10 11">
    <name type="scientific">Ideonella margarita</name>
    <dbReference type="NCBI Taxonomy" id="2984191"/>
    <lineage>
        <taxon>Bacteria</taxon>
        <taxon>Pseudomonadati</taxon>
        <taxon>Pseudomonadota</taxon>
        <taxon>Betaproteobacteria</taxon>
        <taxon>Burkholderiales</taxon>
        <taxon>Sphaerotilaceae</taxon>
        <taxon>Ideonella</taxon>
    </lineage>
</organism>
<dbReference type="PROSITE" id="PS50122">
    <property type="entry name" value="CHEB"/>
    <property type="match status" value="1"/>
</dbReference>
<dbReference type="SUPFAM" id="SSF52738">
    <property type="entry name" value="Methylesterase CheB, C-terminal domain"/>
    <property type="match status" value="1"/>
</dbReference>
<name>A0ABU9C8P4_9BURK</name>
<dbReference type="InterPro" id="IPR050903">
    <property type="entry name" value="Bact_Chemotaxis_MeTrfase"/>
</dbReference>
<dbReference type="InterPro" id="IPR022641">
    <property type="entry name" value="CheR_N"/>
</dbReference>
<dbReference type="InterPro" id="IPR013656">
    <property type="entry name" value="PAS_4"/>
</dbReference>
<dbReference type="InterPro" id="IPR000673">
    <property type="entry name" value="Sig_transdc_resp-reg_Me-estase"/>
</dbReference>
<dbReference type="Gene3D" id="3.40.50.180">
    <property type="entry name" value="Methylesterase CheB, C-terminal domain"/>
    <property type="match status" value="1"/>
</dbReference>
<gene>
    <name evidence="10" type="ORF">AACH00_11520</name>
</gene>
<dbReference type="GO" id="GO:0008168">
    <property type="term" value="F:methyltransferase activity"/>
    <property type="evidence" value="ECO:0007669"/>
    <property type="project" value="UniProtKB-KW"/>
</dbReference>
<dbReference type="CDD" id="cd02440">
    <property type="entry name" value="AdoMet_MTases"/>
    <property type="match status" value="1"/>
</dbReference>
<dbReference type="Pfam" id="PF08448">
    <property type="entry name" value="PAS_4"/>
    <property type="match status" value="1"/>
</dbReference>
<proteinExistence type="predicted"/>
<dbReference type="SUPFAM" id="SSF55785">
    <property type="entry name" value="PYP-like sensor domain (PAS domain)"/>
    <property type="match status" value="1"/>
</dbReference>
<evidence type="ECO:0000256" key="5">
    <source>
        <dbReference type="ARBA" id="ARBA00022691"/>
    </source>
</evidence>
<sequence>MAADRDTTDVSHTGPWVVGIGASAGGLEALQQFFNAVERPSRCAFVVLQHLAPDHKSMMVELLARHTTLSVQAAVDGCELIEETVYLLPPGVSMTLVGNTLLFEPRPSHGLALPIDHFFQSLAKACPERAVGIVLSGSGSDGSLGCEALRQAGAYVLVQTPESARFDSMPRSVLANTQIDACLPPSGLARLAVDIAGGTSTRLTQGGILEVQQLRPALQRVFDQLFSHCGIDFSHYKLPTVMRRLERRMLVTQMASVSDYADMLERTPAEVEHLRRELLIPVTSFFRDPEAFDALSTEVLQPVLRTRPANRPLRIWCAGCATGEEAYTLAITLLEACEAAQSWPGFKVFATDVDPRVLELAAAGSYPVAMLGHISEARLNRHFNRQGDRLVVKPELRQMVLFARHNLLEDAPFTRMDVVVCRNTLIYFQADAQDRVLRRMQYALLPGGTLFLGGSESLGSLQPDFSIINNSQKLYRLERAVLGASGLHDGFLRNGGTPRRAVGDARNGRASSLIDEGLLRLVQDYVPASFLVSSQRQLLHAWGTTRRYLRMPEGSGTLDVFRLLPERLGPVAAHVQQLALREAGPHRSVPVQLELDGQQVRITVLARRLDQDDADDCVLLTLEEAPAEVSPNLNGEGQLTEGESLITLERELSATRQSLQATIEELESSNEELQSTNEELMSSNEELQSTNEELQSVNEELYTVNAEFNAKLEAVNALNADLEGMAQATGIATLFIDPQLALLRFTPEAGMLFRLRPGDTGRSIEDFNSLLLYPELVPDLRRCIDGEDLIEREVPGPHGSHYLARLVAYNARPGLPRRVVVSFIDVTRMRDASRLQFLIDSLPEHIAVLDRQGTIRRVNRAWARFAEGNGANGLCDVGANYLAVLARSSTVQSQEALAGLQEVLQGQRSSYSLAYDCHSPDEQRWFVMQARPLEGPDKGMVVTHHQVDPSLFTNVAGPGA</sequence>
<feature type="domain" description="CheR-type methyltransferase" evidence="9">
    <location>
        <begin position="218"/>
        <end position="480"/>
    </location>
</feature>
<evidence type="ECO:0000256" key="7">
    <source>
        <dbReference type="SAM" id="Coils"/>
    </source>
</evidence>
<dbReference type="InterPro" id="IPR035965">
    <property type="entry name" value="PAS-like_dom_sf"/>
</dbReference>
<dbReference type="SUPFAM" id="SSF53335">
    <property type="entry name" value="S-adenosyl-L-methionine-dependent methyltransferases"/>
    <property type="match status" value="1"/>
</dbReference>
<comment type="catalytic activity">
    <reaction evidence="1">
        <text>L-glutamyl-[protein] + S-adenosyl-L-methionine = [protein]-L-glutamate 5-O-methyl ester + S-adenosyl-L-homocysteine</text>
        <dbReference type="Rhea" id="RHEA:24452"/>
        <dbReference type="Rhea" id="RHEA-COMP:10208"/>
        <dbReference type="Rhea" id="RHEA-COMP:10311"/>
        <dbReference type="ChEBI" id="CHEBI:29973"/>
        <dbReference type="ChEBI" id="CHEBI:57856"/>
        <dbReference type="ChEBI" id="CHEBI:59789"/>
        <dbReference type="ChEBI" id="CHEBI:82795"/>
        <dbReference type="EC" id="2.1.1.80"/>
    </reaction>
</comment>
<dbReference type="PANTHER" id="PTHR24422:SF10">
    <property type="entry name" value="CHEMOTAXIS PROTEIN METHYLTRANSFERASE 2"/>
    <property type="match status" value="1"/>
</dbReference>
<feature type="domain" description="CheB-type methylesterase" evidence="8">
    <location>
        <begin position="11"/>
        <end position="174"/>
    </location>
</feature>
<dbReference type="Pfam" id="PF01339">
    <property type="entry name" value="CheB_methylest"/>
    <property type="match status" value="1"/>
</dbReference>
<dbReference type="InterPro" id="IPR035909">
    <property type="entry name" value="CheB_C"/>
</dbReference>
<keyword evidence="5" id="KW-0949">S-adenosyl-L-methionine</keyword>
<dbReference type="RefSeq" id="WP_341399283.1">
    <property type="nucleotide sequence ID" value="NZ_JBBUTI010000007.1"/>
</dbReference>
<dbReference type="PROSITE" id="PS50123">
    <property type="entry name" value="CHER"/>
    <property type="match status" value="1"/>
</dbReference>
<dbReference type="Pfam" id="PF13596">
    <property type="entry name" value="PAS_10"/>
    <property type="match status" value="1"/>
</dbReference>
<keyword evidence="3 10" id="KW-0489">Methyltransferase</keyword>
<evidence type="ECO:0000256" key="4">
    <source>
        <dbReference type="ARBA" id="ARBA00022679"/>
    </source>
</evidence>
<evidence type="ECO:0000256" key="3">
    <source>
        <dbReference type="ARBA" id="ARBA00022603"/>
    </source>
</evidence>
<keyword evidence="6" id="KW-0145">Chemotaxis</keyword>
<reference evidence="10 11" key="1">
    <citation type="submission" date="2024-04" db="EMBL/GenBank/DDBJ databases">
        <title>Novel species of the genus Ideonella isolated from streams.</title>
        <authorList>
            <person name="Lu H."/>
        </authorList>
    </citation>
    <scope>NUCLEOTIDE SEQUENCE [LARGE SCALE GENOMIC DNA]</scope>
    <source>
        <strain evidence="10 11">LYT19W</strain>
    </source>
</reference>
<dbReference type="InterPro" id="IPR036804">
    <property type="entry name" value="CheR_N_sf"/>
</dbReference>
<keyword evidence="6" id="KW-0378">Hydrolase</keyword>
<comment type="caution">
    <text evidence="10">The sequence shown here is derived from an EMBL/GenBank/DDBJ whole genome shotgun (WGS) entry which is preliminary data.</text>
</comment>
<evidence type="ECO:0000313" key="10">
    <source>
        <dbReference type="EMBL" id="MEK8046982.1"/>
    </source>
</evidence>
<dbReference type="EC" id="2.1.1.80" evidence="2"/>
<dbReference type="InterPro" id="IPR022642">
    <property type="entry name" value="CheR_C"/>
</dbReference>
<dbReference type="PANTHER" id="PTHR24422">
    <property type="entry name" value="CHEMOTAXIS PROTEIN METHYLTRANSFERASE"/>
    <property type="match status" value="1"/>
</dbReference>
<evidence type="ECO:0000259" key="9">
    <source>
        <dbReference type="PROSITE" id="PS50123"/>
    </source>
</evidence>
<evidence type="ECO:0000256" key="6">
    <source>
        <dbReference type="PROSITE-ProRule" id="PRU00050"/>
    </source>
</evidence>
<evidence type="ECO:0000256" key="1">
    <source>
        <dbReference type="ARBA" id="ARBA00001541"/>
    </source>
</evidence>
<keyword evidence="4" id="KW-0808">Transferase</keyword>
<evidence type="ECO:0000256" key="2">
    <source>
        <dbReference type="ARBA" id="ARBA00012534"/>
    </source>
</evidence>
<evidence type="ECO:0000313" key="11">
    <source>
        <dbReference type="Proteomes" id="UP001379945"/>
    </source>
</evidence>
<dbReference type="GO" id="GO:0032259">
    <property type="term" value="P:methylation"/>
    <property type="evidence" value="ECO:0007669"/>
    <property type="project" value="UniProtKB-KW"/>
</dbReference>
<dbReference type="EMBL" id="JBBUTI010000007">
    <property type="protein sequence ID" value="MEK8046982.1"/>
    <property type="molecule type" value="Genomic_DNA"/>
</dbReference>
<protein>
    <recommendedName>
        <fullName evidence="2">protein-glutamate O-methyltransferase</fullName>
        <ecNumber evidence="2">2.1.1.80</ecNumber>
    </recommendedName>
</protein>
<evidence type="ECO:0000259" key="8">
    <source>
        <dbReference type="PROSITE" id="PS50122"/>
    </source>
</evidence>